<dbReference type="InterPro" id="IPR001839">
    <property type="entry name" value="TGF-b_C"/>
</dbReference>
<evidence type="ECO:0000256" key="3">
    <source>
        <dbReference type="ARBA" id="ARBA00022525"/>
    </source>
</evidence>
<evidence type="ECO:0000256" key="9">
    <source>
        <dbReference type="ARBA" id="ARBA00023180"/>
    </source>
</evidence>
<dbReference type="InterPro" id="IPR029034">
    <property type="entry name" value="Cystine-knot_cytokine"/>
</dbReference>
<dbReference type="NCBIfam" id="NF033679">
    <property type="entry name" value="DNRLRE_dom"/>
    <property type="match status" value="1"/>
</dbReference>
<sequence length="433" mass="49787">MNFHSKTIYNFMEWVAVCIMFFTMLVPNTNAACGADFEKMRKRRIEAIRGQILSKLGLTQLPDKEPPVGAMTTELEKTYNRTRDFVMEQARQKREECEEQDEDYYAQDIETVYMKKARPPIQPGTAKNYKVNRMNRGVSEFFHFNLETYKLNRDSIVSASLRLYQVESFGTPSGARQQVQLYKLSRPESPGYSPGKSFLTMRSMDIYRKGWVSFDVTSTVKDWVESPANNQGLELTIPCSDEESSGLNTNSAGESKRLMIRFAGSSSLPRNDARRGDFNGEVMMPEYPPENNPHLVIMTRTPVAQSKSQNNGHSRRRKRSLDADYCFRRNPTETNCCLRELEIDFRRDLGWNWIHSPPRYRANFCGGACPYLWSMDSHHATILGLYRSMNPRASSAPCCAPKELEPLTIMYYNEGKFKITQMSDMILLSCTCT</sequence>
<proteinExistence type="inferred from homology"/>
<feature type="domain" description="TGF-beta family profile" evidence="12">
    <location>
        <begin position="316"/>
        <end position="433"/>
    </location>
</feature>
<gene>
    <name evidence="13" type="ORF">CVLEPA_LOCUS25800</name>
</gene>
<evidence type="ECO:0000256" key="6">
    <source>
        <dbReference type="ARBA" id="ARBA00022729"/>
    </source>
</evidence>
<evidence type="ECO:0000256" key="2">
    <source>
        <dbReference type="ARBA" id="ARBA00006656"/>
    </source>
</evidence>
<dbReference type="CDD" id="cd13753">
    <property type="entry name" value="TGF_beta_TGFbeta1_2_3"/>
    <property type="match status" value="1"/>
</dbReference>
<evidence type="ECO:0000256" key="4">
    <source>
        <dbReference type="ARBA" id="ARBA00022530"/>
    </source>
</evidence>
<name>A0ABP0GLB9_CLALP</name>
<dbReference type="PROSITE" id="PS51362">
    <property type="entry name" value="TGF_BETA_2"/>
    <property type="match status" value="1"/>
</dbReference>
<dbReference type="Gene3D" id="2.10.90.10">
    <property type="entry name" value="Cystine-knot cytokines"/>
    <property type="match status" value="1"/>
</dbReference>
<reference evidence="13 14" key="1">
    <citation type="submission" date="2024-02" db="EMBL/GenBank/DDBJ databases">
        <authorList>
            <person name="Daric V."/>
            <person name="Darras S."/>
        </authorList>
    </citation>
    <scope>NUCLEOTIDE SEQUENCE [LARGE SCALE GENOMIC DNA]</scope>
</reference>
<keyword evidence="7 11" id="KW-0339">Growth factor</keyword>
<evidence type="ECO:0000256" key="11">
    <source>
        <dbReference type="RuleBase" id="RU000354"/>
    </source>
</evidence>
<comment type="similarity">
    <text evidence="2 11">Belongs to the TGF-beta family.</text>
</comment>
<dbReference type="InterPro" id="IPR016319">
    <property type="entry name" value="TGF-beta"/>
</dbReference>
<dbReference type="EMBL" id="CAWYQH010000130">
    <property type="protein sequence ID" value="CAK8692540.1"/>
    <property type="molecule type" value="Genomic_DNA"/>
</dbReference>
<keyword evidence="3" id="KW-0964">Secreted</keyword>
<evidence type="ECO:0000256" key="7">
    <source>
        <dbReference type="ARBA" id="ARBA00023030"/>
    </source>
</evidence>
<keyword evidence="5" id="KW-0165">Cleavage on pair of basic residues</keyword>
<evidence type="ECO:0000259" key="12">
    <source>
        <dbReference type="PROSITE" id="PS51362"/>
    </source>
</evidence>
<evidence type="ECO:0000313" key="14">
    <source>
        <dbReference type="Proteomes" id="UP001642483"/>
    </source>
</evidence>
<dbReference type="SUPFAM" id="SSF57501">
    <property type="entry name" value="Cystine-knot cytokines"/>
    <property type="match status" value="1"/>
</dbReference>
<keyword evidence="4" id="KW-0272">Extracellular matrix</keyword>
<evidence type="ECO:0000313" key="13">
    <source>
        <dbReference type="EMBL" id="CAK8692540.1"/>
    </source>
</evidence>
<dbReference type="SMART" id="SM00204">
    <property type="entry name" value="TGFB"/>
    <property type="match status" value="1"/>
</dbReference>
<evidence type="ECO:0000256" key="8">
    <source>
        <dbReference type="ARBA" id="ARBA00023157"/>
    </source>
</evidence>
<organism evidence="13 14">
    <name type="scientific">Clavelina lepadiformis</name>
    <name type="common">Light-bulb sea squirt</name>
    <name type="synonym">Ascidia lepadiformis</name>
    <dbReference type="NCBI Taxonomy" id="159417"/>
    <lineage>
        <taxon>Eukaryota</taxon>
        <taxon>Metazoa</taxon>
        <taxon>Chordata</taxon>
        <taxon>Tunicata</taxon>
        <taxon>Ascidiacea</taxon>
        <taxon>Aplousobranchia</taxon>
        <taxon>Clavelinidae</taxon>
        <taxon>Clavelina</taxon>
    </lineage>
</organism>
<keyword evidence="9" id="KW-0325">Glycoprotein</keyword>
<evidence type="ECO:0000256" key="10">
    <source>
        <dbReference type="ARBA" id="ARBA00023246"/>
    </source>
</evidence>
<keyword evidence="8" id="KW-1015">Disulfide bond</keyword>
<keyword evidence="6" id="KW-0732">Signal</keyword>
<dbReference type="InterPro" id="IPR015615">
    <property type="entry name" value="TGF-beta-rel"/>
</dbReference>
<evidence type="ECO:0000256" key="1">
    <source>
        <dbReference type="ARBA" id="ARBA00004498"/>
    </source>
</evidence>
<keyword evidence="14" id="KW-1185">Reference proteome</keyword>
<dbReference type="Pfam" id="PF00019">
    <property type="entry name" value="TGF_beta"/>
    <property type="match status" value="1"/>
</dbReference>
<keyword evidence="10" id="KW-0497">Mitogen</keyword>
<comment type="subcellular location">
    <subcellularLocation>
        <location evidence="1">Secreted</location>
        <location evidence="1">Extracellular space</location>
        <location evidence="1">Extracellular matrix</location>
    </subcellularLocation>
</comment>
<dbReference type="PANTHER" id="PTHR11848">
    <property type="entry name" value="TGF-BETA FAMILY"/>
    <property type="match status" value="1"/>
</dbReference>
<evidence type="ECO:0000256" key="5">
    <source>
        <dbReference type="ARBA" id="ARBA00022685"/>
    </source>
</evidence>
<dbReference type="InterPro" id="IPR017948">
    <property type="entry name" value="TGFb_CS"/>
</dbReference>
<comment type="caution">
    <text evidence="13">The sequence shown here is derived from an EMBL/GenBank/DDBJ whole genome shotgun (WGS) entry which is preliminary data.</text>
</comment>
<dbReference type="Proteomes" id="UP001642483">
    <property type="component" value="Unassembled WGS sequence"/>
</dbReference>
<protein>
    <recommendedName>
        <fullName evidence="12">TGF-beta family profile domain-containing protein</fullName>
    </recommendedName>
</protein>
<dbReference type="Pfam" id="PF00688">
    <property type="entry name" value="TGFb_propeptide"/>
    <property type="match status" value="1"/>
</dbReference>
<accession>A0ABP0GLB9</accession>
<dbReference type="PIRSF" id="PIRSF001787">
    <property type="entry name" value="TGF-beta"/>
    <property type="match status" value="1"/>
</dbReference>
<dbReference type="PANTHER" id="PTHR11848:SF33">
    <property type="entry name" value="TGF-BETA FAMILY PROFILE DOMAIN-CONTAINING PROTEIN"/>
    <property type="match status" value="1"/>
</dbReference>
<dbReference type="InterPro" id="IPR001111">
    <property type="entry name" value="TGF-b_propeptide"/>
</dbReference>
<dbReference type="Gene3D" id="2.60.120.970">
    <property type="match status" value="1"/>
</dbReference>
<dbReference type="PROSITE" id="PS00250">
    <property type="entry name" value="TGF_BETA_1"/>
    <property type="match status" value="1"/>
</dbReference>